<dbReference type="PANTHER" id="PTHR23502">
    <property type="entry name" value="MAJOR FACILITATOR SUPERFAMILY"/>
    <property type="match status" value="1"/>
</dbReference>
<feature type="domain" description="Major facilitator superfamily (MFS) profile" evidence="6">
    <location>
        <begin position="83"/>
        <end position="507"/>
    </location>
</feature>
<reference evidence="7 8" key="1">
    <citation type="journal article" date="2004" name="Nature">
        <title>Genome evolution in yeasts.</title>
        <authorList>
            <consortium name="Genolevures"/>
            <person name="Dujon B."/>
            <person name="Sherman D."/>
            <person name="Fischer G."/>
            <person name="Durrens P."/>
            <person name="Casaregola S."/>
            <person name="Lafontaine I."/>
            <person name="de Montigny J."/>
            <person name="Marck C."/>
            <person name="Neuveglise C."/>
            <person name="Talla E."/>
            <person name="Goffard N."/>
            <person name="Frangeul L."/>
            <person name="Aigle M."/>
            <person name="Anthouard V."/>
            <person name="Babour A."/>
            <person name="Barbe V."/>
            <person name="Barnay S."/>
            <person name="Blanchin S."/>
            <person name="Beckerich J.M."/>
            <person name="Beyne E."/>
            <person name="Bleykasten C."/>
            <person name="Boisrame A."/>
            <person name="Boyer J."/>
            <person name="Cattolico L."/>
            <person name="Confanioleri F."/>
            <person name="de Daruvar A."/>
            <person name="Despons L."/>
            <person name="Fabre E."/>
            <person name="Fairhead C."/>
            <person name="Ferry-Dumazet H."/>
            <person name="Groppi A."/>
            <person name="Hantraye F."/>
            <person name="Hennequin C."/>
            <person name="Jauniaux N."/>
            <person name="Joyet P."/>
            <person name="Kachouri R."/>
            <person name="Kerrest A."/>
            <person name="Koszul R."/>
            <person name="Lemaire M."/>
            <person name="Lesur I."/>
            <person name="Ma L."/>
            <person name="Muller H."/>
            <person name="Nicaud J.M."/>
            <person name="Nikolski M."/>
            <person name="Oztas S."/>
            <person name="Ozier-Kalogeropoulos O."/>
            <person name="Pellenz S."/>
            <person name="Potier S."/>
            <person name="Richard G.F."/>
            <person name="Straub M.L."/>
            <person name="Suleau A."/>
            <person name="Swennene D."/>
            <person name="Tekaia F."/>
            <person name="Wesolowski-Louvel M."/>
            <person name="Westhof E."/>
            <person name="Wirth B."/>
            <person name="Zeniou-Meyer M."/>
            <person name="Zivanovic I."/>
            <person name="Bolotin-Fukuhara M."/>
            <person name="Thierry A."/>
            <person name="Bouchier C."/>
            <person name="Caudron B."/>
            <person name="Scarpelli C."/>
            <person name="Gaillardin C."/>
            <person name="Weissenbach J."/>
            <person name="Wincker P."/>
            <person name="Souciet J.L."/>
        </authorList>
    </citation>
    <scope>NUCLEOTIDE SEQUENCE [LARGE SCALE GENOMIC DNA]</scope>
    <source>
        <strain evidence="8">ATCC 36239 / CBS 767 / BCRC 21394 / JCM 1990 / NBRC 0083 / IGC 2968</strain>
    </source>
</reference>
<feature type="transmembrane region" description="Helical" evidence="5">
    <location>
        <begin position="178"/>
        <end position="198"/>
    </location>
</feature>
<feature type="transmembrane region" description="Helical" evidence="5">
    <location>
        <begin position="420"/>
        <end position="442"/>
    </location>
</feature>
<organism evidence="7 8">
    <name type="scientific">Debaryomyces hansenii (strain ATCC 36239 / CBS 767 / BCRC 21394 / JCM 1990 / NBRC 0083 / IGC 2968)</name>
    <name type="common">Yeast</name>
    <name type="synonym">Torulaspora hansenii</name>
    <dbReference type="NCBI Taxonomy" id="284592"/>
    <lineage>
        <taxon>Eukaryota</taxon>
        <taxon>Fungi</taxon>
        <taxon>Dikarya</taxon>
        <taxon>Ascomycota</taxon>
        <taxon>Saccharomycotina</taxon>
        <taxon>Pichiomycetes</taxon>
        <taxon>Debaryomycetaceae</taxon>
        <taxon>Debaryomyces</taxon>
    </lineage>
</organism>
<evidence type="ECO:0000313" key="7">
    <source>
        <dbReference type="EMBL" id="CAR65601.1"/>
    </source>
</evidence>
<dbReference type="PROSITE" id="PS50850">
    <property type="entry name" value="MFS"/>
    <property type="match status" value="1"/>
</dbReference>
<dbReference type="OrthoDB" id="5215911at2759"/>
<feature type="transmembrane region" description="Helical" evidence="5">
    <location>
        <begin position="386"/>
        <end position="408"/>
    </location>
</feature>
<evidence type="ECO:0000256" key="4">
    <source>
        <dbReference type="ARBA" id="ARBA00023136"/>
    </source>
</evidence>
<evidence type="ECO:0000256" key="5">
    <source>
        <dbReference type="SAM" id="Phobius"/>
    </source>
</evidence>
<dbReference type="KEGG" id="dha:DEHA2C17930g"/>
<accession>B5RTD9</accession>
<evidence type="ECO:0000313" key="8">
    <source>
        <dbReference type="Proteomes" id="UP000000599"/>
    </source>
</evidence>
<dbReference type="SUPFAM" id="SSF103473">
    <property type="entry name" value="MFS general substrate transporter"/>
    <property type="match status" value="1"/>
</dbReference>
<evidence type="ECO:0000256" key="1">
    <source>
        <dbReference type="ARBA" id="ARBA00004141"/>
    </source>
</evidence>
<dbReference type="VEuPathDB" id="FungiDB:DEHA2C17930g"/>
<feature type="transmembrane region" description="Helical" evidence="5">
    <location>
        <begin position="149"/>
        <end position="166"/>
    </location>
</feature>
<evidence type="ECO:0000256" key="3">
    <source>
        <dbReference type="ARBA" id="ARBA00022989"/>
    </source>
</evidence>
<dbReference type="InterPro" id="IPR020846">
    <property type="entry name" value="MFS_dom"/>
</dbReference>
<keyword evidence="4 5" id="KW-0472">Membrane</keyword>
<dbReference type="OMA" id="SGPMSDW"/>
<feature type="transmembrane region" description="Helical" evidence="5">
    <location>
        <begin position="84"/>
        <end position="105"/>
    </location>
</feature>
<dbReference type="Pfam" id="PF07690">
    <property type="entry name" value="MFS_1"/>
    <property type="match status" value="1"/>
</dbReference>
<feature type="transmembrane region" description="Helical" evidence="5">
    <location>
        <begin position="236"/>
        <end position="255"/>
    </location>
</feature>
<evidence type="ECO:0000259" key="6">
    <source>
        <dbReference type="PROSITE" id="PS50850"/>
    </source>
</evidence>
<dbReference type="Gene3D" id="1.20.1250.20">
    <property type="entry name" value="MFS general substrate transporter like domains"/>
    <property type="match status" value="1"/>
</dbReference>
<proteinExistence type="predicted"/>
<sequence>MKTQVEEVGRLNDDRINSSRDIEKLEYVHDEHSVSNEDIAPAELSTDHYEFLMKRHGSVQLDPLPSNDPLDPLNWQEWKKNYEIILIAFHCFVVTFMAAGLAPAYEAMSIQYGRSMTEISYFTSAQILCMGVLPLLFVPLMNIYGRRPFLMFSTLACCALNIGGGFCETYSQQMATRVLVSCVLSTGAAAGSCIVADTSFSHERGKKNGWWSLGYILGTPGGPFFMGFVQKHVGTIWIYYTFSIINFVQFIAYLFSRETVYTRNESSTELKINTFQKWSGLYKATYIQFKWSLFWSPFKQALDYRVVLVTIAATVTFSYANIVLIVETPQVFGPLFLLDAQQLSLQYISLIIGSIIGELLAGPLSDRWMKFCFKKRGGKRIIADRLWISYYGFLCVIVGLIIWGVYLFKAERGHWIITPLIGAAIAAAGNNIVTTVLIVYAIDTNPEKAADTGLFLSVIRMTFGFIGPFYFTDMFAKLNLAGASGLMAGAVFIFGGLATGVVHILGSRPFNSIKTQ</sequence>
<dbReference type="EMBL" id="CR382135">
    <property type="protein sequence ID" value="CAR65601.1"/>
    <property type="molecule type" value="Genomic_DNA"/>
</dbReference>
<dbReference type="eggNOG" id="KOG0255">
    <property type="taxonomic scope" value="Eukaryota"/>
</dbReference>
<keyword evidence="3 5" id="KW-1133">Transmembrane helix</keyword>
<name>B5RTD9_DEBHA</name>
<dbReference type="AlphaFoldDB" id="B5RTD9"/>
<feature type="transmembrane region" description="Helical" evidence="5">
    <location>
        <begin position="454"/>
        <end position="471"/>
    </location>
</feature>
<dbReference type="GeneID" id="8998417"/>
<keyword evidence="2 5" id="KW-0812">Transmembrane</keyword>
<keyword evidence="8" id="KW-1185">Reference proteome</keyword>
<dbReference type="Proteomes" id="UP000000599">
    <property type="component" value="Chromosome C"/>
</dbReference>
<comment type="subcellular location">
    <subcellularLocation>
        <location evidence="1">Membrane</location>
        <topology evidence="1">Multi-pass membrane protein</topology>
    </subcellularLocation>
</comment>
<dbReference type="GO" id="GO:0022857">
    <property type="term" value="F:transmembrane transporter activity"/>
    <property type="evidence" value="ECO:0007669"/>
    <property type="project" value="InterPro"/>
</dbReference>
<feature type="transmembrane region" description="Helical" evidence="5">
    <location>
        <begin position="346"/>
        <end position="365"/>
    </location>
</feature>
<dbReference type="HOGENOM" id="CLU_008455_13_7_1"/>
<evidence type="ECO:0000256" key="2">
    <source>
        <dbReference type="ARBA" id="ARBA00022692"/>
    </source>
</evidence>
<dbReference type="InterPro" id="IPR036259">
    <property type="entry name" value="MFS_trans_sf"/>
</dbReference>
<protein>
    <submittedName>
        <fullName evidence="7">DEHA2C17930p</fullName>
    </submittedName>
</protein>
<dbReference type="RefSeq" id="XP_002770238.1">
    <property type="nucleotide sequence ID" value="XM_002770192.1"/>
</dbReference>
<feature type="transmembrane region" description="Helical" evidence="5">
    <location>
        <begin position="125"/>
        <end position="144"/>
    </location>
</feature>
<feature type="transmembrane region" description="Helical" evidence="5">
    <location>
        <begin position="306"/>
        <end position="326"/>
    </location>
</feature>
<feature type="transmembrane region" description="Helical" evidence="5">
    <location>
        <begin position="483"/>
        <end position="506"/>
    </location>
</feature>
<dbReference type="GO" id="GO:0005886">
    <property type="term" value="C:plasma membrane"/>
    <property type="evidence" value="ECO:0007669"/>
    <property type="project" value="TreeGrafter"/>
</dbReference>
<dbReference type="PANTHER" id="PTHR23502:SF2">
    <property type="entry name" value="TRANSPORTER, PUTATIVE (AFU_ORTHOLOGUE AFUA_2G08910)-RELATED"/>
    <property type="match status" value="1"/>
</dbReference>
<gene>
    <name evidence="7" type="ordered locus">DEHA2C17930g</name>
</gene>
<feature type="transmembrane region" description="Helical" evidence="5">
    <location>
        <begin position="210"/>
        <end position="230"/>
    </location>
</feature>
<dbReference type="InterPro" id="IPR011701">
    <property type="entry name" value="MFS"/>
</dbReference>
<dbReference type="InParanoid" id="B5RTD9"/>